<name>A0A0B2ACP9_9MICO</name>
<dbReference type="OrthoDB" id="9771846at2"/>
<sequence>MSHSATVAAWRGRERALRARGVHVSLLAASRWHAGGVEVSLATSAGDEATAVRTRGRHPALFVFDPRPIWRALGEQWDVIDIHEEPFALATAEVLLLRALRRNRAPVVLYTAQNIPKRYPVPFRWLERVALRTARGISACNAEAARIVSAKGFAGRARVIPLGIDADEFSPASASSAPLEEDDGSFVAGFVGRLVPEKGIDVLLRAAAAAPGMRVRIAGAGPLAADVPGRAAELGIAGRVELVGAVPPEQVADFYRGIDVLAIPSQATPSWTEQFGRVAVEAMATGVPVVSSDAGALPDVVGGAGIVVPEGDAAALATALAYAAGPRRTELVAAGFARAASCTWDAVASDYLDLYEAVIHRPGDPGPEHRASPGLEIVVVAYGAPDLLRRALAPVAGFPVTVVDNSSLPEIADLCAELGVRYLDPGRNGGFGTGVNVALADRLVPHGDVLLLNPDAVIAPADIARVQSGLHATPGIASAGPVQVDEAGHPARVDWPFPSPAGAWAEAMGLARLRRADRYVIGSVLMLNGAAIDHVGWFDESFFLYAEETDWAYRAKLLGWRHTVTADAKAEHAGAGTSTDATRREVHFHAGQERFYRKHFGALGWTMTRFAVWAGATVRGILLPGDRGRAAWRRAALYARGPLKVERRRYPEASERR</sequence>
<dbReference type="Proteomes" id="UP000031030">
    <property type="component" value="Unassembled WGS sequence"/>
</dbReference>
<keyword evidence="5" id="KW-1185">Reference proteome</keyword>
<dbReference type="InterPro" id="IPR050194">
    <property type="entry name" value="Glycosyltransferase_grp1"/>
</dbReference>
<gene>
    <name evidence="4" type="ORF">LK09_03325</name>
</gene>
<evidence type="ECO:0000313" key="4">
    <source>
        <dbReference type="EMBL" id="KHK99337.1"/>
    </source>
</evidence>
<dbReference type="Pfam" id="PF00534">
    <property type="entry name" value="Glycos_transf_1"/>
    <property type="match status" value="1"/>
</dbReference>
<proteinExistence type="predicted"/>
<reference evidence="4 5" key="1">
    <citation type="submission" date="2014-11" db="EMBL/GenBank/DDBJ databases">
        <title>Genome sequence of Microbacterium mangrovi MUSC 115(T).</title>
        <authorList>
            <person name="Lee L.-H."/>
        </authorList>
    </citation>
    <scope>NUCLEOTIDE SEQUENCE [LARGE SCALE GENOMIC DNA]</scope>
    <source>
        <strain evidence="4 5">MUSC 115</strain>
    </source>
</reference>
<dbReference type="AlphaFoldDB" id="A0A0B2ACP9"/>
<dbReference type="InterPro" id="IPR001296">
    <property type="entry name" value="Glyco_trans_1"/>
</dbReference>
<dbReference type="SUPFAM" id="SSF53756">
    <property type="entry name" value="UDP-Glycosyltransferase/glycogen phosphorylase"/>
    <property type="match status" value="1"/>
</dbReference>
<dbReference type="SUPFAM" id="SSF53448">
    <property type="entry name" value="Nucleotide-diphospho-sugar transferases"/>
    <property type="match status" value="1"/>
</dbReference>
<dbReference type="PANTHER" id="PTHR45947">
    <property type="entry name" value="SULFOQUINOVOSYL TRANSFERASE SQD2"/>
    <property type="match status" value="1"/>
</dbReference>
<dbReference type="Gene3D" id="3.90.550.10">
    <property type="entry name" value="Spore Coat Polysaccharide Biosynthesis Protein SpsA, Chain A"/>
    <property type="match status" value="1"/>
</dbReference>
<dbReference type="InterPro" id="IPR029044">
    <property type="entry name" value="Nucleotide-diphossugar_trans"/>
</dbReference>
<comment type="caution">
    <text evidence="4">The sequence shown here is derived from an EMBL/GenBank/DDBJ whole genome shotgun (WGS) entry which is preliminary data.</text>
</comment>
<evidence type="ECO:0000256" key="1">
    <source>
        <dbReference type="ARBA" id="ARBA00021292"/>
    </source>
</evidence>
<dbReference type="GO" id="GO:0016758">
    <property type="term" value="F:hexosyltransferase activity"/>
    <property type="evidence" value="ECO:0007669"/>
    <property type="project" value="TreeGrafter"/>
</dbReference>
<evidence type="ECO:0000313" key="5">
    <source>
        <dbReference type="Proteomes" id="UP000031030"/>
    </source>
</evidence>
<keyword evidence="2 4" id="KW-0808">Transferase</keyword>
<evidence type="ECO:0000259" key="3">
    <source>
        <dbReference type="Pfam" id="PF00534"/>
    </source>
</evidence>
<dbReference type="STRING" id="1348253.LK09_03325"/>
<feature type="domain" description="Glycosyl transferase family 1" evidence="3">
    <location>
        <begin position="177"/>
        <end position="322"/>
    </location>
</feature>
<dbReference type="EMBL" id="JTDK01000003">
    <property type="protein sequence ID" value="KHK99337.1"/>
    <property type="molecule type" value="Genomic_DNA"/>
</dbReference>
<dbReference type="Gene3D" id="3.40.50.2000">
    <property type="entry name" value="Glycogen Phosphorylase B"/>
    <property type="match status" value="2"/>
</dbReference>
<dbReference type="PANTHER" id="PTHR45947:SF3">
    <property type="entry name" value="SULFOQUINOVOSYL TRANSFERASE SQD2"/>
    <property type="match status" value="1"/>
</dbReference>
<organism evidence="4 5">
    <name type="scientific">Microbacterium mangrovi</name>
    <dbReference type="NCBI Taxonomy" id="1348253"/>
    <lineage>
        <taxon>Bacteria</taxon>
        <taxon>Bacillati</taxon>
        <taxon>Actinomycetota</taxon>
        <taxon>Actinomycetes</taxon>
        <taxon>Micrococcales</taxon>
        <taxon>Microbacteriaceae</taxon>
        <taxon>Microbacterium</taxon>
    </lineage>
</organism>
<dbReference type="CDD" id="cd03801">
    <property type="entry name" value="GT4_PimA-like"/>
    <property type="match status" value="1"/>
</dbReference>
<accession>A0A0B2ACP9</accession>
<protein>
    <recommendedName>
        <fullName evidence="1">D-inositol 3-phosphate glycosyltransferase</fullName>
    </recommendedName>
</protein>
<evidence type="ECO:0000256" key="2">
    <source>
        <dbReference type="ARBA" id="ARBA00022679"/>
    </source>
</evidence>